<feature type="transmembrane region" description="Helical" evidence="12">
    <location>
        <begin position="119"/>
        <end position="136"/>
    </location>
</feature>
<dbReference type="FunFam" id="2.70.150.10:FF:000002">
    <property type="entry name" value="Copper-transporting ATPase 1, putative"/>
    <property type="match status" value="1"/>
</dbReference>
<keyword evidence="12" id="KW-1003">Cell membrane</keyword>
<dbReference type="Pfam" id="PF00702">
    <property type="entry name" value="Hydrolase"/>
    <property type="match status" value="1"/>
</dbReference>
<dbReference type="GO" id="GO:0043682">
    <property type="term" value="F:P-type divalent copper transporter activity"/>
    <property type="evidence" value="ECO:0007669"/>
    <property type="project" value="TreeGrafter"/>
</dbReference>
<evidence type="ECO:0000256" key="6">
    <source>
        <dbReference type="ARBA" id="ARBA00022840"/>
    </source>
</evidence>
<keyword evidence="8 12" id="KW-1133">Transmembrane helix</keyword>
<comment type="similarity">
    <text evidence="2 12">Belongs to the cation transport ATPase (P-type) (TC 3.A.3) family. Type IB subfamily.</text>
</comment>
<dbReference type="InterPro" id="IPR044492">
    <property type="entry name" value="P_typ_ATPase_HD_dom"/>
</dbReference>
<dbReference type="InterPro" id="IPR006121">
    <property type="entry name" value="HMA_dom"/>
</dbReference>
<evidence type="ECO:0000256" key="1">
    <source>
        <dbReference type="ARBA" id="ARBA00004651"/>
    </source>
</evidence>
<keyword evidence="3 12" id="KW-0812">Transmembrane</keyword>
<comment type="caution">
    <text evidence="15">The sequence shown here is derived from an EMBL/GenBank/DDBJ whole genome shotgun (WGS) entry which is preliminary data.</text>
</comment>
<dbReference type="GO" id="GO:0005524">
    <property type="term" value="F:ATP binding"/>
    <property type="evidence" value="ECO:0007669"/>
    <property type="project" value="UniProtKB-UniRule"/>
</dbReference>
<gene>
    <name evidence="15" type="ORF">E3O32_03790</name>
</gene>
<dbReference type="GO" id="GO:0055070">
    <property type="term" value="P:copper ion homeostasis"/>
    <property type="evidence" value="ECO:0007669"/>
    <property type="project" value="TreeGrafter"/>
</dbReference>
<feature type="transmembrane region" description="Helical" evidence="12">
    <location>
        <begin position="693"/>
        <end position="711"/>
    </location>
</feature>
<evidence type="ECO:0000259" key="14">
    <source>
        <dbReference type="PROSITE" id="PS50846"/>
    </source>
</evidence>
<reference evidence="15 16" key="1">
    <citation type="submission" date="2019-03" db="EMBL/GenBank/DDBJ databases">
        <title>Genomics of glacier-inhabiting Cryobacterium strains.</title>
        <authorList>
            <person name="Liu Q."/>
            <person name="Xin Y.-H."/>
        </authorList>
    </citation>
    <scope>NUCLEOTIDE SEQUENCE [LARGE SCALE GENOMIC DNA]</scope>
    <source>
        <strain evidence="15 16">RHLT2-21</strain>
    </source>
</reference>
<evidence type="ECO:0000256" key="8">
    <source>
        <dbReference type="ARBA" id="ARBA00022989"/>
    </source>
</evidence>
<dbReference type="Gene3D" id="2.70.150.10">
    <property type="entry name" value="Calcium-transporting ATPase, cytoplasmic transduction domain A"/>
    <property type="match status" value="1"/>
</dbReference>
<accession>A0A4R8WC51</accession>
<dbReference type="PROSITE" id="PS01047">
    <property type="entry name" value="HMA_1"/>
    <property type="match status" value="1"/>
</dbReference>
<keyword evidence="4 12" id="KW-0479">Metal-binding</keyword>
<dbReference type="InterPro" id="IPR001757">
    <property type="entry name" value="P_typ_ATPase"/>
</dbReference>
<comment type="subcellular location">
    <subcellularLocation>
        <location evidence="1">Cell membrane</location>
        <topology evidence="1">Multi-pass membrane protein</topology>
    </subcellularLocation>
</comment>
<dbReference type="NCBIfam" id="TIGR01511">
    <property type="entry name" value="ATPase-IB1_Cu"/>
    <property type="match status" value="1"/>
</dbReference>
<evidence type="ECO:0000256" key="11">
    <source>
        <dbReference type="ARBA" id="ARBA00074171"/>
    </source>
</evidence>
<evidence type="ECO:0000256" key="7">
    <source>
        <dbReference type="ARBA" id="ARBA00022967"/>
    </source>
</evidence>
<dbReference type="Proteomes" id="UP000297643">
    <property type="component" value="Unassembled WGS sequence"/>
</dbReference>
<dbReference type="FunFam" id="3.30.70.100:FF:000005">
    <property type="entry name" value="Copper-exporting P-type ATPase A"/>
    <property type="match status" value="1"/>
</dbReference>
<dbReference type="SFLD" id="SFLDF00027">
    <property type="entry name" value="p-type_atpase"/>
    <property type="match status" value="1"/>
</dbReference>
<dbReference type="SUPFAM" id="SSF56784">
    <property type="entry name" value="HAD-like"/>
    <property type="match status" value="1"/>
</dbReference>
<feature type="compositionally biased region" description="Low complexity" evidence="13">
    <location>
        <begin position="74"/>
        <end position="83"/>
    </location>
</feature>
<dbReference type="PROSITE" id="PS50846">
    <property type="entry name" value="HMA_2"/>
    <property type="match status" value="1"/>
</dbReference>
<proteinExistence type="inferred from homology"/>
<keyword evidence="5 12" id="KW-0547">Nucleotide-binding</keyword>
<dbReference type="PROSITE" id="PS01229">
    <property type="entry name" value="COF_2"/>
    <property type="match status" value="1"/>
</dbReference>
<dbReference type="SUPFAM" id="SSF81653">
    <property type="entry name" value="Calcium ATPase, transduction domain A"/>
    <property type="match status" value="1"/>
</dbReference>
<dbReference type="InterPro" id="IPR036163">
    <property type="entry name" value="HMA_dom_sf"/>
</dbReference>
<dbReference type="CDD" id="cd00371">
    <property type="entry name" value="HMA"/>
    <property type="match status" value="1"/>
</dbReference>
<dbReference type="InterPro" id="IPR036412">
    <property type="entry name" value="HAD-like_sf"/>
</dbReference>
<protein>
    <recommendedName>
        <fullName evidence="11">Cation-transporting P-type ATPase B</fullName>
    </recommendedName>
</protein>
<keyword evidence="7" id="KW-1278">Translocase</keyword>
<comment type="catalytic activity">
    <reaction evidence="10">
        <text>ATP + H2O = ADP + phosphate + H(+)</text>
        <dbReference type="Rhea" id="RHEA:13065"/>
        <dbReference type="ChEBI" id="CHEBI:15377"/>
        <dbReference type="ChEBI" id="CHEBI:15378"/>
        <dbReference type="ChEBI" id="CHEBI:30616"/>
        <dbReference type="ChEBI" id="CHEBI:43474"/>
        <dbReference type="ChEBI" id="CHEBI:456216"/>
    </reaction>
</comment>
<keyword evidence="6 12" id="KW-0067">ATP-binding</keyword>
<feature type="transmembrane region" description="Helical" evidence="12">
    <location>
        <begin position="95"/>
        <end position="113"/>
    </location>
</feature>
<evidence type="ECO:0000256" key="2">
    <source>
        <dbReference type="ARBA" id="ARBA00006024"/>
    </source>
</evidence>
<dbReference type="Gene3D" id="3.40.50.1000">
    <property type="entry name" value="HAD superfamily/HAD-like"/>
    <property type="match status" value="1"/>
</dbReference>
<dbReference type="InterPro" id="IPR017969">
    <property type="entry name" value="Heavy-metal-associated_CS"/>
</dbReference>
<dbReference type="SFLD" id="SFLDG00002">
    <property type="entry name" value="C1.7:_P-type_atpase_like"/>
    <property type="match status" value="1"/>
</dbReference>
<dbReference type="Pfam" id="PF00403">
    <property type="entry name" value="HMA"/>
    <property type="match status" value="1"/>
</dbReference>
<dbReference type="EMBL" id="SOFM01000009">
    <property type="protein sequence ID" value="TFC06833.1"/>
    <property type="molecule type" value="Genomic_DNA"/>
</dbReference>
<dbReference type="Gene3D" id="3.30.70.100">
    <property type="match status" value="1"/>
</dbReference>
<sequence length="763" mass="78805">MSGEQVDLLVGGMTCASCAARIEKKLNRMPGVEASVNYATEKASVFLPDGTTLEQAIAVIEETGYTAERPRPPEATAPDAPTEQDPEVASLRQRLILSAVLAAPVLLLSMIPPLQFSNWQWLALTLAAPVAVWGAWPFHRAAWANLRHGAATMDTLISIGVLAALGWSLFALFFGTAGMPGMTMNFSLTANPEGGAHEIYLEVASAVTVFILAGRYFEARAKKRSGAALKALLELGAKETTLLRNGIETTVPTASLVVGDLFVVRPGEKIATDGTVTEGNSAIDASMLTGESVPVEVGPGAAVVGATLNSGGRLVIRATRIGADTQLAQLGRLVEQAQTGKAEVQRLADRVSAVFVPIVIGLALATLVVWLLLGAGPVVAFTAAVATLIIACPCALGLATPTALLVGTGRGAQLGILIKGPQVLESTRRVDTIVLDKTGTVTTGRMTLVATAPTAGTTEAELLGLAGAAETGSEHPIAKAIVTGARDRTGDLPTPESFASTDGLGVQALIDGRVVLVGRPRWLADQWAIPLPSDLQAALSSFEGQGRTVVAVAWDGQANGLIAVSDTVKPTSAAAIAEFRRLGLRPVLLTGDNEIVAAAVAAEVGITEVRAGVLPAEKAEAIRQLQSEGRVVAMVGDGVNDAVALATADLGIAMGTGTDVAIEASDLTLVRSDLVAAADAIRLSRRTLATIKANLFWAFAYNVAAIPLAMLGLLNPLIAGAAMALSSVFVVSNSLRLRRFRGLTLTVAPTHTGALHTEPATVT</sequence>
<dbReference type="Gene3D" id="3.40.1110.10">
    <property type="entry name" value="Calcium-transporting ATPase, cytoplasmic domain N"/>
    <property type="match status" value="1"/>
</dbReference>
<feature type="transmembrane region" description="Helical" evidence="12">
    <location>
        <begin position="156"/>
        <end position="179"/>
    </location>
</feature>
<dbReference type="CDD" id="cd02094">
    <property type="entry name" value="P-type_ATPase_Cu-like"/>
    <property type="match status" value="1"/>
</dbReference>
<dbReference type="GO" id="GO:0005507">
    <property type="term" value="F:copper ion binding"/>
    <property type="evidence" value="ECO:0007669"/>
    <property type="project" value="TreeGrafter"/>
</dbReference>
<evidence type="ECO:0000313" key="15">
    <source>
        <dbReference type="EMBL" id="TFC06833.1"/>
    </source>
</evidence>
<dbReference type="PROSITE" id="PS00154">
    <property type="entry name" value="ATPASE_E1_E2"/>
    <property type="match status" value="1"/>
</dbReference>
<evidence type="ECO:0000256" key="12">
    <source>
        <dbReference type="RuleBase" id="RU362081"/>
    </source>
</evidence>
<evidence type="ECO:0000256" key="5">
    <source>
        <dbReference type="ARBA" id="ARBA00022741"/>
    </source>
</evidence>
<dbReference type="GO" id="GO:0016887">
    <property type="term" value="F:ATP hydrolysis activity"/>
    <property type="evidence" value="ECO:0007669"/>
    <property type="project" value="InterPro"/>
</dbReference>
<keyword evidence="16" id="KW-1185">Reference proteome</keyword>
<dbReference type="InterPro" id="IPR008250">
    <property type="entry name" value="ATPase_P-typ_transduc_dom_A_sf"/>
</dbReference>
<dbReference type="InterPro" id="IPR018303">
    <property type="entry name" value="ATPase_P-typ_P_site"/>
</dbReference>
<dbReference type="SFLD" id="SFLDS00003">
    <property type="entry name" value="Haloacid_Dehalogenase"/>
    <property type="match status" value="1"/>
</dbReference>
<dbReference type="RefSeq" id="WP_134507157.1">
    <property type="nucleotide sequence ID" value="NZ_SOFM01000009.1"/>
</dbReference>
<feature type="transmembrane region" description="Helical" evidence="12">
    <location>
        <begin position="199"/>
        <end position="217"/>
    </location>
</feature>
<feature type="transmembrane region" description="Helical" evidence="12">
    <location>
        <begin position="717"/>
        <end position="735"/>
    </location>
</feature>
<feature type="domain" description="HMA" evidence="14">
    <location>
        <begin position="4"/>
        <end position="68"/>
    </location>
</feature>
<name>A0A4R8WC51_9MICO</name>
<dbReference type="Pfam" id="PF00122">
    <property type="entry name" value="E1-E2_ATPase"/>
    <property type="match status" value="1"/>
</dbReference>
<dbReference type="InterPro" id="IPR023298">
    <property type="entry name" value="ATPase_P-typ_TM_dom_sf"/>
</dbReference>
<dbReference type="PRINTS" id="PR00119">
    <property type="entry name" value="CATATPASE"/>
</dbReference>
<dbReference type="NCBIfam" id="TIGR01525">
    <property type="entry name" value="ATPase-IB_hvy"/>
    <property type="match status" value="1"/>
</dbReference>
<feature type="transmembrane region" description="Helical" evidence="12">
    <location>
        <begin position="351"/>
        <end position="373"/>
    </location>
</feature>
<dbReference type="GO" id="GO:0005886">
    <property type="term" value="C:plasma membrane"/>
    <property type="evidence" value="ECO:0007669"/>
    <property type="project" value="UniProtKB-SubCell"/>
</dbReference>
<dbReference type="InterPro" id="IPR027256">
    <property type="entry name" value="P-typ_ATPase_IB"/>
</dbReference>
<dbReference type="AlphaFoldDB" id="A0A4R8WC51"/>
<feature type="region of interest" description="Disordered" evidence="13">
    <location>
        <begin position="64"/>
        <end position="85"/>
    </location>
</feature>
<organism evidence="15 16">
    <name type="scientific">Cryobacterium mannosilyticum</name>
    <dbReference type="NCBI Taxonomy" id="1259190"/>
    <lineage>
        <taxon>Bacteria</taxon>
        <taxon>Bacillati</taxon>
        <taxon>Actinomycetota</taxon>
        <taxon>Actinomycetes</taxon>
        <taxon>Micrococcales</taxon>
        <taxon>Microbacteriaceae</taxon>
        <taxon>Cryobacterium</taxon>
    </lineage>
</organism>
<evidence type="ECO:0000256" key="4">
    <source>
        <dbReference type="ARBA" id="ARBA00022723"/>
    </source>
</evidence>
<dbReference type="PRINTS" id="PR00943">
    <property type="entry name" value="CUATPASE"/>
</dbReference>
<evidence type="ECO:0000256" key="10">
    <source>
        <dbReference type="ARBA" id="ARBA00049360"/>
    </source>
</evidence>
<dbReference type="NCBIfam" id="TIGR01494">
    <property type="entry name" value="ATPase_P-type"/>
    <property type="match status" value="1"/>
</dbReference>
<evidence type="ECO:0000256" key="9">
    <source>
        <dbReference type="ARBA" id="ARBA00023136"/>
    </source>
</evidence>
<dbReference type="SUPFAM" id="SSF81665">
    <property type="entry name" value="Calcium ATPase, transmembrane domain M"/>
    <property type="match status" value="1"/>
</dbReference>
<evidence type="ECO:0000256" key="13">
    <source>
        <dbReference type="SAM" id="MobiDB-lite"/>
    </source>
</evidence>
<dbReference type="InterPro" id="IPR023214">
    <property type="entry name" value="HAD_sf"/>
</dbReference>
<dbReference type="PANTHER" id="PTHR43520:SF8">
    <property type="entry name" value="P-TYPE CU(+) TRANSPORTER"/>
    <property type="match status" value="1"/>
</dbReference>
<dbReference type="SUPFAM" id="SSF55008">
    <property type="entry name" value="HMA, heavy metal-associated domain"/>
    <property type="match status" value="1"/>
</dbReference>
<dbReference type="InterPro" id="IPR059000">
    <property type="entry name" value="ATPase_P-type_domA"/>
</dbReference>
<evidence type="ECO:0000313" key="16">
    <source>
        <dbReference type="Proteomes" id="UP000297643"/>
    </source>
</evidence>
<keyword evidence="9 12" id="KW-0472">Membrane</keyword>
<evidence type="ECO:0000256" key="3">
    <source>
        <dbReference type="ARBA" id="ARBA00022692"/>
    </source>
</evidence>
<feature type="transmembrane region" description="Helical" evidence="12">
    <location>
        <begin position="379"/>
        <end position="406"/>
    </location>
</feature>
<dbReference type="PANTHER" id="PTHR43520">
    <property type="entry name" value="ATP7, ISOFORM B"/>
    <property type="match status" value="1"/>
</dbReference>
<dbReference type="InterPro" id="IPR023299">
    <property type="entry name" value="ATPase_P-typ_cyto_dom_N"/>
</dbReference>